<organism evidence="2 3">
    <name type="scientific">Streptantibioticus ferralitis</name>
    <dbReference type="NCBI Taxonomy" id="236510"/>
    <lineage>
        <taxon>Bacteria</taxon>
        <taxon>Bacillati</taxon>
        <taxon>Actinomycetota</taxon>
        <taxon>Actinomycetes</taxon>
        <taxon>Kitasatosporales</taxon>
        <taxon>Streptomycetaceae</taxon>
        <taxon>Streptantibioticus</taxon>
    </lineage>
</organism>
<sequence length="79" mass="9001">MALFKRKRATGKPGEWYYCLEHRKVEEGPDCPAVNRLGPYPTAAEAARAIEIAEERNEEWEHDPRWSEENDSGPRGTGS</sequence>
<evidence type="ECO:0000313" key="3">
    <source>
        <dbReference type="Proteomes" id="UP001220022"/>
    </source>
</evidence>
<accession>A0ABT5Z857</accession>
<reference evidence="2 3" key="1">
    <citation type="submission" date="2023-03" db="EMBL/GenBank/DDBJ databases">
        <title>Draft genome sequence of type strain Streptomyces ferralitis JCM 14344.</title>
        <authorList>
            <person name="Klaysubun C."/>
            <person name="Duangmal K."/>
        </authorList>
    </citation>
    <scope>NUCLEOTIDE SEQUENCE [LARGE SCALE GENOMIC DNA]</scope>
    <source>
        <strain evidence="2 3">JCM 14344</strain>
    </source>
</reference>
<dbReference type="EMBL" id="JARHTQ010000028">
    <property type="protein sequence ID" value="MDF2259984.1"/>
    <property type="molecule type" value="Genomic_DNA"/>
</dbReference>
<proteinExistence type="predicted"/>
<gene>
    <name evidence="2" type="ORF">P2L57_30940</name>
</gene>
<evidence type="ECO:0000313" key="2">
    <source>
        <dbReference type="EMBL" id="MDF2259984.1"/>
    </source>
</evidence>
<name>A0ABT5Z857_9ACTN</name>
<evidence type="ECO:0000256" key="1">
    <source>
        <dbReference type="SAM" id="MobiDB-lite"/>
    </source>
</evidence>
<comment type="caution">
    <text evidence="2">The sequence shown here is derived from an EMBL/GenBank/DDBJ whole genome shotgun (WGS) entry which is preliminary data.</text>
</comment>
<keyword evidence="3" id="KW-1185">Reference proteome</keyword>
<feature type="region of interest" description="Disordered" evidence="1">
    <location>
        <begin position="51"/>
        <end position="79"/>
    </location>
</feature>
<dbReference type="RefSeq" id="WP_275820137.1">
    <property type="nucleotide sequence ID" value="NZ_BAAANM010000003.1"/>
</dbReference>
<evidence type="ECO:0008006" key="4">
    <source>
        <dbReference type="Google" id="ProtNLM"/>
    </source>
</evidence>
<protein>
    <recommendedName>
        <fullName evidence="4">SPOR domain-containing protein</fullName>
    </recommendedName>
</protein>
<dbReference type="Proteomes" id="UP001220022">
    <property type="component" value="Unassembled WGS sequence"/>
</dbReference>